<keyword evidence="1" id="KW-0472">Membrane</keyword>
<evidence type="ECO:0000313" key="2">
    <source>
        <dbReference type="EMBL" id="KAJ3173422.1"/>
    </source>
</evidence>
<evidence type="ECO:0000313" key="3">
    <source>
        <dbReference type="Proteomes" id="UP001212152"/>
    </source>
</evidence>
<keyword evidence="1" id="KW-0812">Transmembrane</keyword>
<keyword evidence="1" id="KW-1133">Transmembrane helix</keyword>
<feature type="transmembrane region" description="Helical" evidence="1">
    <location>
        <begin position="48"/>
        <end position="72"/>
    </location>
</feature>
<protein>
    <submittedName>
        <fullName evidence="2">Uncharacterized protein</fullName>
    </submittedName>
</protein>
<gene>
    <name evidence="2" type="ORF">HDU87_007583</name>
</gene>
<evidence type="ECO:0000256" key="1">
    <source>
        <dbReference type="SAM" id="Phobius"/>
    </source>
</evidence>
<organism evidence="2 3">
    <name type="scientific">Geranomyces variabilis</name>
    <dbReference type="NCBI Taxonomy" id="109894"/>
    <lineage>
        <taxon>Eukaryota</taxon>
        <taxon>Fungi</taxon>
        <taxon>Fungi incertae sedis</taxon>
        <taxon>Chytridiomycota</taxon>
        <taxon>Chytridiomycota incertae sedis</taxon>
        <taxon>Chytridiomycetes</taxon>
        <taxon>Spizellomycetales</taxon>
        <taxon>Powellomycetaceae</taxon>
        <taxon>Geranomyces</taxon>
    </lineage>
</organism>
<accession>A0AAD5TF31</accession>
<dbReference type="AlphaFoldDB" id="A0AAD5TF31"/>
<dbReference type="Proteomes" id="UP001212152">
    <property type="component" value="Unassembled WGS sequence"/>
</dbReference>
<reference evidence="2" key="1">
    <citation type="submission" date="2020-05" db="EMBL/GenBank/DDBJ databases">
        <title>Phylogenomic resolution of chytrid fungi.</title>
        <authorList>
            <person name="Stajich J.E."/>
            <person name="Amses K."/>
            <person name="Simmons R."/>
            <person name="Seto K."/>
            <person name="Myers J."/>
            <person name="Bonds A."/>
            <person name="Quandt C.A."/>
            <person name="Barry K."/>
            <person name="Liu P."/>
            <person name="Grigoriev I."/>
            <person name="Longcore J.E."/>
            <person name="James T.Y."/>
        </authorList>
    </citation>
    <scope>NUCLEOTIDE SEQUENCE</scope>
    <source>
        <strain evidence="2">JEL0379</strain>
    </source>
</reference>
<sequence length="332" mass="36175">MDSPQHTVHTVLEPLLVASTADAPPAPAPAPLRPSRGKHRPCSCTCRAFCAAIILAFTLLFVAVAIATTYFFDPSEAFLSSDALYKESKAESFPAKPFYNESTPFDVYLQVQRTAEGADPVDVFAGRILTGTPLAGLQGDSVTLRLPALGPLNVSQPQPLAAQVAIVHSSHGYSVDDLFKLKPDHSAEGLGSAGAWATNSTSPPVFQRKVHLIRYLWRPVDIELVKFIYIDSSHLTTCEATMAKYFREAGWVLRSSGHEVLQGGSKRFKPRVEWAAVPKASLKHVQALYDGQQAMYGGNVKEFVARLNALHDQVGHERALYEEKPIARPLAA</sequence>
<keyword evidence="3" id="KW-1185">Reference proteome</keyword>
<proteinExistence type="predicted"/>
<comment type="caution">
    <text evidence="2">The sequence shown here is derived from an EMBL/GenBank/DDBJ whole genome shotgun (WGS) entry which is preliminary data.</text>
</comment>
<name>A0AAD5TF31_9FUNG</name>
<dbReference type="EMBL" id="JADGJQ010000070">
    <property type="protein sequence ID" value="KAJ3173422.1"/>
    <property type="molecule type" value="Genomic_DNA"/>
</dbReference>